<dbReference type="EMBL" id="CAJNJA010070918">
    <property type="protein sequence ID" value="CAE7902293.1"/>
    <property type="molecule type" value="Genomic_DNA"/>
</dbReference>
<organism evidence="4 5">
    <name type="scientific">Symbiodinium necroappetens</name>
    <dbReference type="NCBI Taxonomy" id="1628268"/>
    <lineage>
        <taxon>Eukaryota</taxon>
        <taxon>Sar</taxon>
        <taxon>Alveolata</taxon>
        <taxon>Dinophyceae</taxon>
        <taxon>Suessiales</taxon>
        <taxon>Symbiodiniaceae</taxon>
        <taxon>Symbiodinium</taxon>
    </lineage>
</organism>
<dbReference type="SUPFAM" id="SSF55961">
    <property type="entry name" value="Bet v1-like"/>
    <property type="match status" value="1"/>
</dbReference>
<dbReference type="AlphaFoldDB" id="A0A813BHA2"/>
<reference evidence="4" key="1">
    <citation type="submission" date="2021-02" db="EMBL/GenBank/DDBJ databases">
        <authorList>
            <person name="Dougan E. K."/>
            <person name="Rhodes N."/>
            <person name="Thang M."/>
            <person name="Chan C."/>
        </authorList>
    </citation>
    <scope>NUCLEOTIDE SEQUENCE</scope>
</reference>
<keyword evidence="2" id="KW-0472">Membrane</keyword>
<evidence type="ECO:0000313" key="5">
    <source>
        <dbReference type="Proteomes" id="UP000601435"/>
    </source>
</evidence>
<evidence type="ECO:0000256" key="2">
    <source>
        <dbReference type="SAM" id="Phobius"/>
    </source>
</evidence>
<dbReference type="Pfam" id="PF11066">
    <property type="entry name" value="DUF2867"/>
    <property type="match status" value="1"/>
</dbReference>
<feature type="compositionally biased region" description="Basic and acidic residues" evidence="1">
    <location>
        <begin position="1"/>
        <end position="14"/>
    </location>
</feature>
<keyword evidence="2" id="KW-1133">Transmembrane helix</keyword>
<feature type="domain" description="NAD(P)-binding" evidence="3">
    <location>
        <begin position="85"/>
        <end position="227"/>
    </location>
</feature>
<dbReference type="GO" id="GO:0005737">
    <property type="term" value="C:cytoplasm"/>
    <property type="evidence" value="ECO:0007669"/>
    <property type="project" value="TreeGrafter"/>
</dbReference>
<keyword evidence="5" id="KW-1185">Reference proteome</keyword>
<proteinExistence type="predicted"/>
<comment type="caution">
    <text evidence="4">The sequence shown here is derived from an EMBL/GenBank/DDBJ whole genome shotgun (WGS) entry which is preliminary data.</text>
</comment>
<dbReference type="SUPFAM" id="SSF51735">
    <property type="entry name" value="NAD(P)-binding Rossmann-fold domains"/>
    <property type="match status" value="1"/>
</dbReference>
<dbReference type="InterPro" id="IPR023393">
    <property type="entry name" value="START-like_dom_sf"/>
</dbReference>
<evidence type="ECO:0000313" key="4">
    <source>
        <dbReference type="EMBL" id="CAE7902293.1"/>
    </source>
</evidence>
<dbReference type="InterPro" id="IPR021295">
    <property type="entry name" value="DUF2867"/>
</dbReference>
<evidence type="ECO:0000256" key="1">
    <source>
        <dbReference type="SAM" id="MobiDB-lite"/>
    </source>
</evidence>
<dbReference type="InterPro" id="IPR016040">
    <property type="entry name" value="NAD(P)-bd_dom"/>
</dbReference>
<sequence>MEARRDAPNPDAERRRRPKVSAAGRLRAFANGSPVRILADDRDGITVRIRPSLRAIRDPGVVDNDLTFTHRTSAGGERLRVFLTGATGYIGGRLGPELLEKGHEIVCAVREPRKLDTRPWSTHPRVKVVRADIADTEALADAMKGCDAAYYLVHSMESGTDDFAERDRELAESFTRAAKAASVGRIIYLGGLGELGSDLSEHLRSRREVEEILEGSGIPVTSFRAAIIIGSGSASFEILRYLVERLPIMTTPRWVSTECQPISVVDVLHWLVECLDTPESLGQRYDIGGPEVLSYRKLMQVMAEELGLAKRIIIPLPVLTPKLSSLWIGLVTPVSPAIARPLAEGLRNRVVVRDDAVQRDMPRETSTPSEAIGRALVKIRTNSVLTRWSAAGRLPGDPDWAGGTLFVDRRDIEIDADAEDVYAAVCRVGGGNGWYAADILWKIRGLLDQAVGGPGVRRGRRHPDDVEYGEALDFWRVTGVEPGRSLDLRAEMKLPGVAGLQFEIEPIGEARSKLTMTARFRPKGLFGLMYWYAVLPFHNIVFRGMLRGMKRSAEHLRGERLAGT</sequence>
<dbReference type="CDD" id="cd07812">
    <property type="entry name" value="SRPBCC"/>
    <property type="match status" value="1"/>
</dbReference>
<name>A0A813BHA2_9DINO</name>
<dbReference type="Gene3D" id="3.40.50.720">
    <property type="entry name" value="NAD(P)-binding Rossmann-like Domain"/>
    <property type="match status" value="1"/>
</dbReference>
<dbReference type="OrthoDB" id="275457at2759"/>
<feature type="transmembrane region" description="Helical" evidence="2">
    <location>
        <begin position="524"/>
        <end position="542"/>
    </location>
</feature>
<dbReference type="CDD" id="cd05245">
    <property type="entry name" value="SDR_a2"/>
    <property type="match status" value="1"/>
</dbReference>
<dbReference type="Proteomes" id="UP000601435">
    <property type="component" value="Unassembled WGS sequence"/>
</dbReference>
<dbReference type="PANTHER" id="PTHR48079">
    <property type="entry name" value="PROTEIN YEEZ"/>
    <property type="match status" value="1"/>
</dbReference>
<keyword evidence="2" id="KW-0812">Transmembrane</keyword>
<feature type="region of interest" description="Disordered" evidence="1">
    <location>
        <begin position="1"/>
        <end position="21"/>
    </location>
</feature>
<dbReference type="InterPro" id="IPR051783">
    <property type="entry name" value="NAD(P)-dependent_oxidoreduct"/>
</dbReference>
<dbReference type="PANTHER" id="PTHR48079:SF6">
    <property type="entry name" value="NAD(P)-BINDING DOMAIN-CONTAINING PROTEIN-RELATED"/>
    <property type="match status" value="1"/>
</dbReference>
<gene>
    <name evidence="4" type="primary">ybjT</name>
    <name evidence="4" type="ORF">SNEC2469_LOCUS30404</name>
</gene>
<evidence type="ECO:0000259" key="3">
    <source>
        <dbReference type="Pfam" id="PF13460"/>
    </source>
</evidence>
<dbReference type="Gene3D" id="3.30.530.20">
    <property type="match status" value="1"/>
</dbReference>
<dbReference type="InterPro" id="IPR036291">
    <property type="entry name" value="NAD(P)-bd_dom_sf"/>
</dbReference>
<accession>A0A813BHA2</accession>
<dbReference type="GO" id="GO:0004029">
    <property type="term" value="F:aldehyde dehydrogenase (NAD+) activity"/>
    <property type="evidence" value="ECO:0007669"/>
    <property type="project" value="TreeGrafter"/>
</dbReference>
<protein>
    <submittedName>
        <fullName evidence="4">YbjT protein</fullName>
    </submittedName>
</protein>
<dbReference type="Pfam" id="PF13460">
    <property type="entry name" value="NAD_binding_10"/>
    <property type="match status" value="1"/>
</dbReference>